<evidence type="ECO:0000259" key="3">
    <source>
        <dbReference type="Pfam" id="PF03259"/>
    </source>
</evidence>
<dbReference type="Pfam" id="PF03259">
    <property type="entry name" value="Robl_LC7"/>
    <property type="match status" value="1"/>
</dbReference>
<protein>
    <recommendedName>
        <fullName evidence="3">Roadblock/LAMTOR2 domain-containing protein</fullName>
    </recommendedName>
</protein>
<dbReference type="Gene3D" id="3.30.450.30">
    <property type="entry name" value="Dynein light chain 2a, cytoplasmic"/>
    <property type="match status" value="1"/>
</dbReference>
<dbReference type="Proteomes" id="UP000694620">
    <property type="component" value="Chromosome 7"/>
</dbReference>
<evidence type="ECO:0000313" key="5">
    <source>
        <dbReference type="Proteomes" id="UP000694620"/>
    </source>
</evidence>
<keyword evidence="5" id="KW-1185">Reference proteome</keyword>
<dbReference type="Ensembl" id="ENSECRT00000013177.1">
    <property type="protein sequence ID" value="ENSECRP00000012954.1"/>
    <property type="gene ID" value="ENSECRG00000008645.1"/>
</dbReference>
<keyword evidence="2" id="KW-1133">Transmembrane helix</keyword>
<keyword evidence="2" id="KW-0812">Transmembrane</keyword>
<dbReference type="GeneTree" id="ENSGT00390000011067"/>
<evidence type="ECO:0000256" key="2">
    <source>
        <dbReference type="SAM" id="Phobius"/>
    </source>
</evidence>
<keyword evidence="2" id="KW-0472">Membrane</keyword>
<dbReference type="AlphaFoldDB" id="A0A8C4X8Q7"/>
<reference evidence="4" key="1">
    <citation type="submission" date="2021-06" db="EMBL/GenBank/DDBJ databases">
        <authorList>
            <consortium name="Wellcome Sanger Institute Data Sharing"/>
        </authorList>
    </citation>
    <scope>NUCLEOTIDE SEQUENCE [LARGE SCALE GENOMIC DNA]</scope>
</reference>
<feature type="transmembrane region" description="Helical" evidence="2">
    <location>
        <begin position="12"/>
        <end position="34"/>
    </location>
</feature>
<reference evidence="4" key="3">
    <citation type="submission" date="2025-09" db="UniProtKB">
        <authorList>
            <consortium name="Ensembl"/>
        </authorList>
    </citation>
    <scope>IDENTIFICATION</scope>
</reference>
<name>A0A8C4X8Q7_ERPCA</name>
<dbReference type="SUPFAM" id="SSF103196">
    <property type="entry name" value="Roadblock/LC7 domain"/>
    <property type="match status" value="1"/>
</dbReference>
<comment type="similarity">
    <text evidence="1">Belongs to the GAMAD family.</text>
</comment>
<dbReference type="PANTHER" id="PTHR10779">
    <property type="entry name" value="DYNEIN LIGHT CHAIN ROADBLOCK"/>
    <property type="match status" value="1"/>
</dbReference>
<proteinExistence type="inferred from homology"/>
<accession>A0A8C4X8Q7</accession>
<dbReference type="InterPro" id="IPR004942">
    <property type="entry name" value="Roadblock/LAMTOR2_dom"/>
</dbReference>
<feature type="domain" description="Roadblock/LAMTOR2" evidence="3">
    <location>
        <begin position="43"/>
        <end position="102"/>
    </location>
</feature>
<evidence type="ECO:0000313" key="4">
    <source>
        <dbReference type="Ensembl" id="ENSECRP00000012954.1"/>
    </source>
</evidence>
<reference evidence="4" key="2">
    <citation type="submission" date="2025-08" db="UniProtKB">
        <authorList>
            <consortium name="Ensembl"/>
        </authorList>
    </citation>
    <scope>IDENTIFICATION</scope>
</reference>
<sequence length="102" mass="11428">MELKNGFRVGACILKSAEIIIIILCIYIACFSLLKHFTGFEPETLKRIQSHKGVVATIVVNARGTPIWTTLDNSTILQYAALLYSWARGTVRDIDPQNDLTF</sequence>
<evidence type="ECO:0000256" key="1">
    <source>
        <dbReference type="ARBA" id="ARBA00007191"/>
    </source>
</evidence>
<organism evidence="4 5">
    <name type="scientific">Erpetoichthys calabaricus</name>
    <name type="common">Rope fish</name>
    <name type="synonym">Calamoichthys calabaricus</name>
    <dbReference type="NCBI Taxonomy" id="27687"/>
    <lineage>
        <taxon>Eukaryota</taxon>
        <taxon>Metazoa</taxon>
        <taxon>Chordata</taxon>
        <taxon>Craniata</taxon>
        <taxon>Vertebrata</taxon>
        <taxon>Euteleostomi</taxon>
        <taxon>Actinopterygii</taxon>
        <taxon>Polypteriformes</taxon>
        <taxon>Polypteridae</taxon>
        <taxon>Erpetoichthys</taxon>
    </lineage>
</organism>